<dbReference type="RefSeq" id="WP_062074539.1">
    <property type="nucleotide sequence ID" value="NZ_BBRC01000003.1"/>
</dbReference>
<dbReference type="EMBL" id="JACBZO010000001">
    <property type="protein sequence ID" value="NYI40693.1"/>
    <property type="molecule type" value="Genomic_DNA"/>
</dbReference>
<name>A0A7Z0CJ95_9MICO</name>
<keyword evidence="3 6" id="KW-0812">Transmembrane</keyword>
<evidence type="ECO:0000256" key="5">
    <source>
        <dbReference type="ARBA" id="ARBA00023136"/>
    </source>
</evidence>
<protein>
    <submittedName>
        <fullName evidence="8">Integral membrane protein</fullName>
    </submittedName>
</protein>
<dbReference type="PANTHER" id="PTHR40077:SF2">
    <property type="entry name" value="MEMBRANE PROTEIN"/>
    <property type="match status" value="1"/>
</dbReference>
<sequence length="113" mass="12591">MTPAPVQGALKRYRVMAFVTGSFLLLLTAVTLVKYIGEAAGWHADAFWAFATMVGITHGWIFMVYVLACADLWRRMKWHTGRLLTMVLGGVVPAMSFVMERRVSREIPASVDA</sequence>
<keyword evidence="9" id="KW-1185">Reference proteome</keyword>
<proteinExistence type="predicted"/>
<keyword evidence="4 6" id="KW-1133">Transmembrane helix</keyword>
<dbReference type="InterPro" id="IPR023845">
    <property type="entry name" value="DUF3817_TM"/>
</dbReference>
<accession>A0A7Z0CJ95</accession>
<dbReference type="AlphaFoldDB" id="A0A7Z0CJ95"/>
<evidence type="ECO:0000256" key="6">
    <source>
        <dbReference type="SAM" id="Phobius"/>
    </source>
</evidence>
<feature type="transmembrane region" description="Helical" evidence="6">
    <location>
        <begin position="15"/>
        <end position="36"/>
    </location>
</feature>
<organism evidence="8 9">
    <name type="scientific">Demequina lutea</name>
    <dbReference type="NCBI Taxonomy" id="431489"/>
    <lineage>
        <taxon>Bacteria</taxon>
        <taxon>Bacillati</taxon>
        <taxon>Actinomycetota</taxon>
        <taxon>Actinomycetes</taxon>
        <taxon>Micrococcales</taxon>
        <taxon>Demequinaceae</taxon>
        <taxon>Demequina</taxon>
    </lineage>
</organism>
<comment type="subcellular location">
    <subcellularLocation>
        <location evidence="1">Cell membrane</location>
        <topology evidence="1">Multi-pass membrane protein</topology>
    </subcellularLocation>
</comment>
<gene>
    <name evidence="8" type="ORF">BKA03_000812</name>
</gene>
<evidence type="ECO:0000256" key="3">
    <source>
        <dbReference type="ARBA" id="ARBA00022692"/>
    </source>
</evidence>
<keyword evidence="5 6" id="KW-0472">Membrane</keyword>
<evidence type="ECO:0000256" key="1">
    <source>
        <dbReference type="ARBA" id="ARBA00004651"/>
    </source>
</evidence>
<evidence type="ECO:0000313" key="8">
    <source>
        <dbReference type="EMBL" id="NYI40693.1"/>
    </source>
</evidence>
<feature type="domain" description="DUF3817" evidence="7">
    <location>
        <begin position="10"/>
        <end position="105"/>
    </location>
</feature>
<evidence type="ECO:0000256" key="2">
    <source>
        <dbReference type="ARBA" id="ARBA00022475"/>
    </source>
</evidence>
<dbReference type="Proteomes" id="UP000547973">
    <property type="component" value="Unassembled WGS sequence"/>
</dbReference>
<evidence type="ECO:0000256" key="4">
    <source>
        <dbReference type="ARBA" id="ARBA00022989"/>
    </source>
</evidence>
<evidence type="ECO:0000313" key="9">
    <source>
        <dbReference type="Proteomes" id="UP000547973"/>
    </source>
</evidence>
<dbReference type="OrthoDB" id="9342687at2"/>
<dbReference type="GO" id="GO:0005886">
    <property type="term" value="C:plasma membrane"/>
    <property type="evidence" value="ECO:0007669"/>
    <property type="project" value="UniProtKB-SubCell"/>
</dbReference>
<feature type="transmembrane region" description="Helical" evidence="6">
    <location>
        <begin position="48"/>
        <end position="68"/>
    </location>
</feature>
<reference evidence="8 9" key="1">
    <citation type="submission" date="2020-07" db="EMBL/GenBank/DDBJ databases">
        <title>Sequencing the genomes of 1000 actinobacteria strains.</title>
        <authorList>
            <person name="Klenk H.-P."/>
        </authorList>
    </citation>
    <scope>NUCLEOTIDE SEQUENCE [LARGE SCALE GENOMIC DNA]</scope>
    <source>
        <strain evidence="8 9">DSM 19970</strain>
    </source>
</reference>
<comment type="caution">
    <text evidence="8">The sequence shown here is derived from an EMBL/GenBank/DDBJ whole genome shotgun (WGS) entry which is preliminary data.</text>
</comment>
<dbReference type="Pfam" id="PF12823">
    <property type="entry name" value="DUF3817"/>
    <property type="match status" value="1"/>
</dbReference>
<dbReference type="NCBIfam" id="TIGR03954">
    <property type="entry name" value="integ_memb_HG"/>
    <property type="match status" value="1"/>
</dbReference>
<dbReference type="PANTHER" id="PTHR40077">
    <property type="entry name" value="MEMBRANE PROTEIN-RELATED"/>
    <property type="match status" value="1"/>
</dbReference>
<evidence type="ECO:0000259" key="7">
    <source>
        <dbReference type="Pfam" id="PF12823"/>
    </source>
</evidence>
<keyword evidence="2" id="KW-1003">Cell membrane</keyword>